<comment type="caution">
    <text evidence="2">The sequence shown here is derived from an EMBL/GenBank/DDBJ whole genome shotgun (WGS) entry which is preliminary data.</text>
</comment>
<feature type="transmembrane region" description="Helical" evidence="1">
    <location>
        <begin position="12"/>
        <end position="29"/>
    </location>
</feature>
<reference evidence="2 3" key="1">
    <citation type="submission" date="2014-07" db="EMBL/GenBank/DDBJ databases">
        <authorList>
            <person name="McCorrison J."/>
            <person name="Sanka R."/>
            <person name="Torralba M."/>
            <person name="Gillis M."/>
            <person name="Haft D.H."/>
            <person name="Methe B."/>
            <person name="Sutton G."/>
            <person name="Nelson K.E."/>
        </authorList>
    </citation>
    <scope>NUCLEOTIDE SEQUENCE [LARGE SCALE GENOMIC DNA]</scope>
    <source>
        <strain evidence="2 3">DNF00853</strain>
    </source>
</reference>
<evidence type="ECO:0000313" key="2">
    <source>
        <dbReference type="EMBL" id="KGF34986.1"/>
    </source>
</evidence>
<protein>
    <submittedName>
        <fullName evidence="2">Uncharacterized protein</fullName>
    </submittedName>
</protein>
<dbReference type="Proteomes" id="UP000029556">
    <property type="component" value="Unassembled WGS sequence"/>
</dbReference>
<feature type="transmembrane region" description="Helical" evidence="1">
    <location>
        <begin position="35"/>
        <end position="53"/>
    </location>
</feature>
<name>A0A095ZKS4_9BACT</name>
<keyword evidence="1" id="KW-0472">Membrane</keyword>
<dbReference type="EMBL" id="JRNN01000061">
    <property type="protein sequence ID" value="KGF34986.1"/>
    <property type="molecule type" value="Genomic_DNA"/>
</dbReference>
<evidence type="ECO:0000313" key="3">
    <source>
        <dbReference type="Proteomes" id="UP000029556"/>
    </source>
</evidence>
<organism evidence="2 3">
    <name type="scientific">Hoylesella buccalis DNF00853</name>
    <dbReference type="NCBI Taxonomy" id="1401074"/>
    <lineage>
        <taxon>Bacteria</taxon>
        <taxon>Pseudomonadati</taxon>
        <taxon>Bacteroidota</taxon>
        <taxon>Bacteroidia</taxon>
        <taxon>Bacteroidales</taxon>
        <taxon>Prevotellaceae</taxon>
        <taxon>Hoylesella</taxon>
    </lineage>
</organism>
<gene>
    <name evidence="2" type="ORF">HMPREF2137_05565</name>
</gene>
<keyword evidence="1" id="KW-1133">Transmembrane helix</keyword>
<accession>A0A095ZKS4</accession>
<proteinExistence type="predicted"/>
<keyword evidence="1" id="KW-0812">Transmembrane</keyword>
<sequence length="127" mass="14327">MGMDKTLNFYPLLRIVLIFIVGIVIGEAFGERFPLWLWLVPAAAVMGVCLSASNKYEAVPRPMHYGKVCSSCASCLSVGTTAYWRLPCRGRHRNTKSVYGSLEIQWDMHVVFAILNRTNFFLTQIGH</sequence>
<evidence type="ECO:0000256" key="1">
    <source>
        <dbReference type="SAM" id="Phobius"/>
    </source>
</evidence>
<dbReference type="AlphaFoldDB" id="A0A095ZKS4"/>